<reference evidence="1" key="1">
    <citation type="submission" date="2014-11" db="EMBL/GenBank/DDBJ databases">
        <authorList>
            <person name="Amaro Gonzalez C."/>
        </authorList>
    </citation>
    <scope>NUCLEOTIDE SEQUENCE</scope>
</reference>
<dbReference type="EMBL" id="GBXM01079033">
    <property type="protein sequence ID" value="JAH29544.1"/>
    <property type="molecule type" value="Transcribed_RNA"/>
</dbReference>
<dbReference type="AlphaFoldDB" id="A0A0E9RKB0"/>
<reference evidence="1" key="2">
    <citation type="journal article" date="2015" name="Fish Shellfish Immunol.">
        <title>Early steps in the European eel (Anguilla anguilla)-Vibrio vulnificus interaction in the gills: Role of the RtxA13 toxin.</title>
        <authorList>
            <person name="Callol A."/>
            <person name="Pajuelo D."/>
            <person name="Ebbesson L."/>
            <person name="Teles M."/>
            <person name="MacKenzie S."/>
            <person name="Amaro C."/>
        </authorList>
    </citation>
    <scope>NUCLEOTIDE SEQUENCE</scope>
</reference>
<name>A0A0E9RKB0_ANGAN</name>
<sequence length="35" mass="3982">MHLNIGKTYKELGYLGSFLKLALEYCGYCARVVNL</sequence>
<proteinExistence type="predicted"/>
<organism evidence="1">
    <name type="scientific">Anguilla anguilla</name>
    <name type="common">European freshwater eel</name>
    <name type="synonym">Muraena anguilla</name>
    <dbReference type="NCBI Taxonomy" id="7936"/>
    <lineage>
        <taxon>Eukaryota</taxon>
        <taxon>Metazoa</taxon>
        <taxon>Chordata</taxon>
        <taxon>Craniata</taxon>
        <taxon>Vertebrata</taxon>
        <taxon>Euteleostomi</taxon>
        <taxon>Actinopterygii</taxon>
        <taxon>Neopterygii</taxon>
        <taxon>Teleostei</taxon>
        <taxon>Anguilliformes</taxon>
        <taxon>Anguillidae</taxon>
        <taxon>Anguilla</taxon>
    </lineage>
</organism>
<protein>
    <submittedName>
        <fullName evidence="1">Uncharacterized protein</fullName>
    </submittedName>
</protein>
<dbReference type="EMBL" id="GBXM01061499">
    <property type="protein sequence ID" value="JAH47078.1"/>
    <property type="molecule type" value="Transcribed_RNA"/>
</dbReference>
<evidence type="ECO:0000313" key="1">
    <source>
        <dbReference type="EMBL" id="JAH29544.1"/>
    </source>
</evidence>
<accession>A0A0E9RKB0</accession>